<dbReference type="SUPFAM" id="SSF46689">
    <property type="entry name" value="Homeodomain-like"/>
    <property type="match status" value="1"/>
</dbReference>
<dbReference type="InterPro" id="IPR001356">
    <property type="entry name" value="HD"/>
</dbReference>
<evidence type="ECO:0000256" key="3">
    <source>
        <dbReference type="SAM" id="MobiDB-lite"/>
    </source>
</evidence>
<dbReference type="GeneID" id="76151122"/>
<dbReference type="RefSeq" id="XP_051608499.1">
    <property type="nucleotide sequence ID" value="XM_051752443.1"/>
</dbReference>
<keyword evidence="1 2" id="KW-0371">Homeobox</keyword>
<keyword evidence="6" id="KW-1185">Reference proteome</keyword>
<evidence type="ECO:0000256" key="2">
    <source>
        <dbReference type="RuleBase" id="RU000682"/>
    </source>
</evidence>
<dbReference type="InterPro" id="IPR009057">
    <property type="entry name" value="Homeodomain-like_sf"/>
</dbReference>
<dbReference type="Pfam" id="PF00046">
    <property type="entry name" value="Homeodomain"/>
    <property type="match status" value="1"/>
</dbReference>
<dbReference type="Proteomes" id="UP001204833">
    <property type="component" value="Unassembled WGS sequence"/>
</dbReference>
<proteinExistence type="predicted"/>
<evidence type="ECO:0000313" key="5">
    <source>
        <dbReference type="EMBL" id="KAI5957796.1"/>
    </source>
</evidence>
<dbReference type="CDD" id="cd00086">
    <property type="entry name" value="homeodomain"/>
    <property type="match status" value="1"/>
</dbReference>
<feature type="DNA-binding region" description="Homeobox" evidence="1">
    <location>
        <begin position="129"/>
        <end position="181"/>
    </location>
</feature>
<evidence type="ECO:0000313" key="6">
    <source>
        <dbReference type="Proteomes" id="UP001204833"/>
    </source>
</evidence>
<accession>A0AAD5BEU3</accession>
<comment type="caution">
    <text evidence="5">The sequence shown here is derived from an EMBL/GenBank/DDBJ whole genome shotgun (WGS) entry which is preliminary data.</text>
</comment>
<gene>
    <name evidence="5" type="ORF">KGF57_003063</name>
</gene>
<feature type="region of interest" description="Disordered" evidence="3">
    <location>
        <begin position="25"/>
        <end position="46"/>
    </location>
</feature>
<dbReference type="Gene3D" id="1.10.10.60">
    <property type="entry name" value="Homeodomain-like"/>
    <property type="match status" value="1"/>
</dbReference>
<dbReference type="AlphaFoldDB" id="A0AAD5BEU3"/>
<organism evidence="5 6">
    <name type="scientific">Candida theae</name>
    <dbReference type="NCBI Taxonomy" id="1198502"/>
    <lineage>
        <taxon>Eukaryota</taxon>
        <taxon>Fungi</taxon>
        <taxon>Dikarya</taxon>
        <taxon>Ascomycota</taxon>
        <taxon>Saccharomycotina</taxon>
        <taxon>Pichiomycetes</taxon>
        <taxon>Debaryomycetaceae</taxon>
        <taxon>Candida/Lodderomyces clade</taxon>
        <taxon>Candida</taxon>
    </lineage>
</organism>
<dbReference type="GO" id="GO:0005634">
    <property type="term" value="C:nucleus"/>
    <property type="evidence" value="ECO:0007669"/>
    <property type="project" value="UniProtKB-SubCell"/>
</dbReference>
<feature type="domain" description="Homeobox" evidence="4">
    <location>
        <begin position="127"/>
        <end position="180"/>
    </location>
</feature>
<comment type="subcellular location">
    <subcellularLocation>
        <location evidence="1 2">Nucleus</location>
    </subcellularLocation>
</comment>
<keyword evidence="1 2" id="KW-0238">DNA-binding</keyword>
<name>A0AAD5BEU3_9ASCO</name>
<feature type="compositionally biased region" description="Low complexity" evidence="3">
    <location>
        <begin position="25"/>
        <end position="34"/>
    </location>
</feature>
<sequence length="196" mass="22011">MNSEYYKGKALLISLSALEDITKSTSSTNLSHSSPNLDVDNGETSQTPDKILEDIKSSCGPIDPRLEWGLSQLPDTLRRIEQFESENRTNIPLQHNSNFFLQRVAISIGGTVRSKHTQETDLCGSWGGLRRSRKRLSSSSKELLEKIFLVKQSPNRRERELIAGKCGVTPLQIRVWVCTRSNPICQEATLKIKVLT</sequence>
<keyword evidence="1 2" id="KW-0539">Nucleus</keyword>
<reference evidence="5 6" key="1">
    <citation type="journal article" date="2022" name="DNA Res.">
        <title>Genome analysis of five recently described species of the CUG-Ser clade uncovers Candida theae as a new hybrid lineage with pathogenic potential in the Candida parapsilosis species complex.</title>
        <authorList>
            <person name="Mixao V."/>
            <person name="Del Olmo V."/>
            <person name="Hegedusova E."/>
            <person name="Saus E."/>
            <person name="Pryszcz L."/>
            <person name="Cillingova A."/>
            <person name="Nosek J."/>
            <person name="Gabaldon T."/>
        </authorList>
    </citation>
    <scope>NUCLEOTIDE SEQUENCE [LARGE SCALE GENOMIC DNA]</scope>
    <source>
        <strain evidence="5 6">CBS 12239</strain>
    </source>
</reference>
<protein>
    <recommendedName>
        <fullName evidence="4">Homeobox domain-containing protein</fullName>
    </recommendedName>
</protein>
<dbReference type="PROSITE" id="PS50071">
    <property type="entry name" value="HOMEOBOX_2"/>
    <property type="match status" value="1"/>
</dbReference>
<dbReference type="EMBL" id="JAIHNG010000120">
    <property type="protein sequence ID" value="KAI5957796.1"/>
    <property type="molecule type" value="Genomic_DNA"/>
</dbReference>
<dbReference type="GO" id="GO:0003677">
    <property type="term" value="F:DNA binding"/>
    <property type="evidence" value="ECO:0007669"/>
    <property type="project" value="UniProtKB-UniRule"/>
</dbReference>
<evidence type="ECO:0000259" key="4">
    <source>
        <dbReference type="PROSITE" id="PS50071"/>
    </source>
</evidence>
<evidence type="ECO:0000256" key="1">
    <source>
        <dbReference type="PROSITE-ProRule" id="PRU00108"/>
    </source>
</evidence>
<dbReference type="SMART" id="SM00389">
    <property type="entry name" value="HOX"/>
    <property type="match status" value="1"/>
</dbReference>